<dbReference type="EMBL" id="PUEJ01000005">
    <property type="protein sequence ID" value="PRH86915.1"/>
    <property type="molecule type" value="Genomic_DNA"/>
</dbReference>
<organism evidence="1 2">
    <name type="scientific">Labrys okinawensis</name>
    <dbReference type="NCBI Taxonomy" id="346911"/>
    <lineage>
        <taxon>Bacteria</taxon>
        <taxon>Pseudomonadati</taxon>
        <taxon>Pseudomonadota</taxon>
        <taxon>Alphaproteobacteria</taxon>
        <taxon>Hyphomicrobiales</taxon>
        <taxon>Xanthobacteraceae</taxon>
        <taxon>Labrys</taxon>
    </lineage>
</organism>
<dbReference type="Proteomes" id="UP000237682">
    <property type="component" value="Unassembled WGS sequence"/>
</dbReference>
<comment type="caution">
    <text evidence="1">The sequence shown here is derived from an EMBL/GenBank/DDBJ whole genome shotgun (WGS) entry which is preliminary data.</text>
</comment>
<proteinExistence type="predicted"/>
<dbReference type="AlphaFoldDB" id="A0A2S9QC68"/>
<reference evidence="1 2" key="1">
    <citation type="submission" date="2018-02" db="EMBL/GenBank/DDBJ databases">
        <title>Whole genome sequencing of endophytic bacterium.</title>
        <authorList>
            <person name="Eedara R."/>
            <person name="Podile A.R."/>
        </authorList>
    </citation>
    <scope>NUCLEOTIDE SEQUENCE [LARGE SCALE GENOMIC DNA]</scope>
    <source>
        <strain evidence="1 2">RP1T</strain>
    </source>
</reference>
<protein>
    <submittedName>
        <fullName evidence="1">Uncharacterized protein</fullName>
    </submittedName>
</protein>
<accession>A0A2S9QC68</accession>
<sequence length="82" mass="8949">MHVTDITYLDGDGPTLARFSVAFDTDLILHGLQLRVAEDGSLRTHPPHARRLARAYGISMPLSQKLTDLAIAALAERGVVVR</sequence>
<dbReference type="RefSeq" id="WP_105863137.1">
    <property type="nucleotide sequence ID" value="NZ_PUEJ01000005.1"/>
</dbReference>
<evidence type="ECO:0000313" key="1">
    <source>
        <dbReference type="EMBL" id="PRH86915.1"/>
    </source>
</evidence>
<evidence type="ECO:0000313" key="2">
    <source>
        <dbReference type="Proteomes" id="UP000237682"/>
    </source>
</evidence>
<name>A0A2S9QC68_9HYPH</name>
<gene>
    <name evidence="1" type="ORF">C5L14_16650</name>
</gene>
<dbReference type="OrthoDB" id="8401651at2"/>
<keyword evidence="2" id="KW-1185">Reference proteome</keyword>